<dbReference type="Gene3D" id="3.40.50.150">
    <property type="entry name" value="Vaccinia Virus protein VP39"/>
    <property type="match status" value="1"/>
</dbReference>
<dbReference type="EMBL" id="CP019312">
    <property type="protein sequence ID" value="APX11955.1"/>
    <property type="molecule type" value="Genomic_DNA"/>
</dbReference>
<dbReference type="SUPFAM" id="SSF53335">
    <property type="entry name" value="S-adenosyl-L-methionine-dependent methyltransferases"/>
    <property type="match status" value="1"/>
</dbReference>
<evidence type="ECO:0000313" key="1">
    <source>
        <dbReference type="EMBL" id="APX11955.1"/>
    </source>
</evidence>
<dbReference type="KEGG" id="tom:BWR18_09910"/>
<gene>
    <name evidence="1" type="ORF">BWR18_09910</name>
</gene>
<dbReference type="OrthoDB" id="7210452at2"/>
<organism evidence="1 2">
    <name type="scientific">Tateyamaria omphalii</name>
    <dbReference type="NCBI Taxonomy" id="299262"/>
    <lineage>
        <taxon>Bacteria</taxon>
        <taxon>Pseudomonadati</taxon>
        <taxon>Pseudomonadota</taxon>
        <taxon>Alphaproteobacteria</taxon>
        <taxon>Rhodobacterales</taxon>
        <taxon>Roseobacteraceae</taxon>
        <taxon>Tateyamaria</taxon>
    </lineage>
</organism>
<name>A0A1P8MV62_9RHOB</name>
<dbReference type="AlphaFoldDB" id="A0A1P8MV62"/>
<sequence>MTLNKTLVFPAGMPHSLAYAKQAERDGRAVVGASSLNHDPAKPQYGAWAFLPYVTDPDFLTSLQGVVEAHSVSSIYTPNAVVWEMLEAALPRVLPDVSLVNSHPMRELEDTYKASNTFAQSLSDVDAPLFVPHARDLPPVFKLAAVYHHLEAIPGMCDHDKTRALFSIFQSAPRGDVVEIGSWWGKSAFLLAQLAQLNAVGPVLCVDPWDMENIVQNDAEGLVDAVDVDPASAFEIFLVNLLPYAQGRLNYLRHASVDAAPVYAASRQIESPEFGAVDYSGEISVLHIDGNHSEAAVRADVDAWCSMVKPGGWIVLDDYVWPYGDGPKVVGDAYLNARQDQIATSFVMGSALFIKLVG</sequence>
<evidence type="ECO:0000313" key="2">
    <source>
        <dbReference type="Proteomes" id="UP000186336"/>
    </source>
</evidence>
<dbReference type="Proteomes" id="UP000186336">
    <property type="component" value="Chromosome"/>
</dbReference>
<protein>
    <recommendedName>
        <fullName evidence="3">Methyltransferase</fullName>
    </recommendedName>
</protein>
<accession>A0A1P8MV62</accession>
<proteinExistence type="predicted"/>
<reference evidence="1 2" key="1">
    <citation type="submission" date="2017-01" db="EMBL/GenBank/DDBJ databases">
        <title>Complete genome of Tateyamaria omphalii DOK1-4 isolated from seawater in Dokdo.</title>
        <authorList>
            <person name="Kim J.H."/>
            <person name="Chi W.-J."/>
        </authorList>
    </citation>
    <scope>NUCLEOTIDE SEQUENCE [LARGE SCALE GENOMIC DNA]</scope>
    <source>
        <strain evidence="1 2">DOK1-4</strain>
    </source>
</reference>
<dbReference type="STRING" id="299262.BWR18_09910"/>
<dbReference type="InterPro" id="IPR029063">
    <property type="entry name" value="SAM-dependent_MTases_sf"/>
</dbReference>
<evidence type="ECO:0008006" key="3">
    <source>
        <dbReference type="Google" id="ProtNLM"/>
    </source>
</evidence>
<keyword evidence="2" id="KW-1185">Reference proteome</keyword>
<dbReference type="Pfam" id="PF13578">
    <property type="entry name" value="Methyltransf_24"/>
    <property type="match status" value="1"/>
</dbReference>
<dbReference type="RefSeq" id="WP_076627876.1">
    <property type="nucleotide sequence ID" value="NZ_CP019312.1"/>
</dbReference>